<accession>A0A9R1VIV1</accession>
<feature type="domain" description="EF-hand" evidence="3">
    <location>
        <begin position="56"/>
        <end position="83"/>
    </location>
</feature>
<dbReference type="InterPro" id="IPR039865">
    <property type="entry name" value="PPP2R3C"/>
</dbReference>
<sequence length="111" mass="12626">MSRIIQLGSAFLDETNGICVSSVPVSLSLELWKEDNWRWEINSNPGSNISTLRLYMFLALDKDMNGTLSKQELREGKTGRGNAREMEFESFLDFVLALENKGTPEGITYRF</sequence>
<dbReference type="EMBL" id="NBSK02000005">
    <property type="protein sequence ID" value="KAJ0205557.1"/>
    <property type="molecule type" value="Genomic_DNA"/>
</dbReference>
<name>A0A9R1VIV1_LACSA</name>
<dbReference type="GO" id="GO:0035303">
    <property type="term" value="P:regulation of dephosphorylation"/>
    <property type="evidence" value="ECO:0007669"/>
    <property type="project" value="InterPro"/>
</dbReference>
<comment type="caution">
    <text evidence="4">The sequence shown here is derived from an EMBL/GenBank/DDBJ whole genome shotgun (WGS) entry which is preliminary data.</text>
</comment>
<dbReference type="PROSITE" id="PS00018">
    <property type="entry name" value="EF_HAND_1"/>
    <property type="match status" value="1"/>
</dbReference>
<reference evidence="4 5" key="1">
    <citation type="journal article" date="2017" name="Nat. Commun.">
        <title>Genome assembly with in vitro proximity ligation data and whole-genome triplication in lettuce.</title>
        <authorList>
            <person name="Reyes-Chin-Wo S."/>
            <person name="Wang Z."/>
            <person name="Yang X."/>
            <person name="Kozik A."/>
            <person name="Arikit S."/>
            <person name="Song C."/>
            <person name="Xia L."/>
            <person name="Froenicke L."/>
            <person name="Lavelle D.O."/>
            <person name="Truco M.J."/>
            <person name="Xia R."/>
            <person name="Zhu S."/>
            <person name="Xu C."/>
            <person name="Xu H."/>
            <person name="Xu X."/>
            <person name="Cox K."/>
            <person name="Korf I."/>
            <person name="Meyers B.C."/>
            <person name="Michelmore R.W."/>
        </authorList>
    </citation>
    <scope>NUCLEOTIDE SEQUENCE [LARGE SCALE GENOMIC DNA]</scope>
    <source>
        <strain evidence="5">cv. Salinas</strain>
        <tissue evidence="4">Seedlings</tissue>
    </source>
</reference>
<dbReference type="GO" id="GO:0005509">
    <property type="term" value="F:calcium ion binding"/>
    <property type="evidence" value="ECO:0007669"/>
    <property type="project" value="InterPro"/>
</dbReference>
<dbReference type="InterPro" id="IPR002048">
    <property type="entry name" value="EF_hand_dom"/>
</dbReference>
<evidence type="ECO:0000313" key="5">
    <source>
        <dbReference type="Proteomes" id="UP000235145"/>
    </source>
</evidence>
<dbReference type="AlphaFoldDB" id="A0A9R1VIV1"/>
<dbReference type="InterPro" id="IPR018247">
    <property type="entry name" value="EF_Hand_1_Ca_BS"/>
</dbReference>
<evidence type="ECO:0000256" key="2">
    <source>
        <dbReference type="ARBA" id="ARBA00022490"/>
    </source>
</evidence>
<comment type="subcellular location">
    <subcellularLocation>
        <location evidence="1">Cytoplasm</location>
    </subcellularLocation>
</comment>
<keyword evidence="2" id="KW-0963">Cytoplasm</keyword>
<proteinExistence type="predicted"/>
<dbReference type="Gene3D" id="1.10.238.10">
    <property type="entry name" value="EF-hand"/>
    <property type="match status" value="1"/>
</dbReference>
<gene>
    <name evidence="4" type="ORF">LSAT_V11C500230030</name>
</gene>
<protein>
    <recommendedName>
        <fullName evidence="3">EF-hand domain-containing protein</fullName>
    </recommendedName>
</protein>
<evidence type="ECO:0000256" key="1">
    <source>
        <dbReference type="ARBA" id="ARBA00004496"/>
    </source>
</evidence>
<organism evidence="4 5">
    <name type="scientific">Lactuca sativa</name>
    <name type="common">Garden lettuce</name>
    <dbReference type="NCBI Taxonomy" id="4236"/>
    <lineage>
        <taxon>Eukaryota</taxon>
        <taxon>Viridiplantae</taxon>
        <taxon>Streptophyta</taxon>
        <taxon>Embryophyta</taxon>
        <taxon>Tracheophyta</taxon>
        <taxon>Spermatophyta</taxon>
        <taxon>Magnoliopsida</taxon>
        <taxon>eudicotyledons</taxon>
        <taxon>Gunneridae</taxon>
        <taxon>Pentapetalae</taxon>
        <taxon>asterids</taxon>
        <taxon>campanulids</taxon>
        <taxon>Asterales</taxon>
        <taxon>Asteraceae</taxon>
        <taxon>Cichorioideae</taxon>
        <taxon>Cichorieae</taxon>
        <taxon>Lactucinae</taxon>
        <taxon>Lactuca</taxon>
    </lineage>
</organism>
<dbReference type="PANTHER" id="PTHR12085">
    <property type="entry name" value="SERINE/THREONINE-PROTEIN PHOSPHATASE 2A REGULATORY SUBUNIT B'' SUBUNIT GAMMA"/>
    <property type="match status" value="1"/>
</dbReference>
<dbReference type="GO" id="GO:0005737">
    <property type="term" value="C:cytoplasm"/>
    <property type="evidence" value="ECO:0007669"/>
    <property type="project" value="UniProtKB-SubCell"/>
</dbReference>
<evidence type="ECO:0000259" key="3">
    <source>
        <dbReference type="PROSITE" id="PS50222"/>
    </source>
</evidence>
<evidence type="ECO:0000313" key="4">
    <source>
        <dbReference type="EMBL" id="KAJ0205557.1"/>
    </source>
</evidence>
<dbReference type="Proteomes" id="UP000235145">
    <property type="component" value="Unassembled WGS sequence"/>
</dbReference>
<dbReference type="PROSITE" id="PS50222">
    <property type="entry name" value="EF_HAND_2"/>
    <property type="match status" value="1"/>
</dbReference>
<dbReference type="PANTHER" id="PTHR12085:SF3">
    <property type="entry name" value="SERINE_THREONINE-PROTEIN PHOSPHATASE 2A REGULATORY SUBUNIT B'' SUBUNIT GAMMA"/>
    <property type="match status" value="1"/>
</dbReference>
<keyword evidence="5" id="KW-1185">Reference proteome</keyword>